<protein>
    <recommendedName>
        <fullName evidence="8">Ribonuclease R</fullName>
        <shortName evidence="8">RNase R</shortName>
        <ecNumber evidence="8">3.1.13.1</ecNumber>
    </recommendedName>
</protein>
<dbReference type="PROSITE" id="PS50126">
    <property type="entry name" value="S1"/>
    <property type="match status" value="1"/>
</dbReference>
<evidence type="ECO:0000256" key="1">
    <source>
        <dbReference type="ARBA" id="ARBA00001849"/>
    </source>
</evidence>
<proteinExistence type="inferred from homology"/>
<keyword evidence="5 8" id="KW-0378">Hydrolase</keyword>
<evidence type="ECO:0000256" key="6">
    <source>
        <dbReference type="ARBA" id="ARBA00022839"/>
    </source>
</evidence>
<evidence type="ECO:0000256" key="5">
    <source>
        <dbReference type="ARBA" id="ARBA00022801"/>
    </source>
</evidence>
<dbReference type="InterPro" id="IPR022966">
    <property type="entry name" value="RNase_II/R_CS"/>
</dbReference>
<organism evidence="10 11">
    <name type="scientific">Mycoplasma iguanae</name>
    <dbReference type="NCBI Taxonomy" id="292461"/>
    <lineage>
        <taxon>Bacteria</taxon>
        <taxon>Bacillati</taxon>
        <taxon>Mycoplasmatota</taxon>
        <taxon>Mollicutes</taxon>
        <taxon>Mycoplasmataceae</taxon>
        <taxon>Mycoplasma</taxon>
    </lineage>
</organism>
<dbReference type="SMART" id="SM00316">
    <property type="entry name" value="S1"/>
    <property type="match status" value="1"/>
</dbReference>
<dbReference type="NCBIfam" id="TIGR00358">
    <property type="entry name" value="3_prime_RNase"/>
    <property type="match status" value="1"/>
</dbReference>
<evidence type="ECO:0000313" key="10">
    <source>
        <dbReference type="EMBL" id="UVD81455.1"/>
    </source>
</evidence>
<dbReference type="NCBIfam" id="TIGR02063">
    <property type="entry name" value="RNase_R"/>
    <property type="match status" value="1"/>
</dbReference>
<dbReference type="HAMAP" id="MF_01895">
    <property type="entry name" value="RNase_R"/>
    <property type="match status" value="1"/>
</dbReference>
<dbReference type="PANTHER" id="PTHR23355">
    <property type="entry name" value="RIBONUCLEASE"/>
    <property type="match status" value="1"/>
</dbReference>
<dbReference type="Pfam" id="PF00773">
    <property type="entry name" value="RNB"/>
    <property type="match status" value="1"/>
</dbReference>
<dbReference type="InterPro" id="IPR001900">
    <property type="entry name" value="RNase_II/R"/>
</dbReference>
<evidence type="ECO:0000256" key="4">
    <source>
        <dbReference type="ARBA" id="ARBA00022722"/>
    </source>
</evidence>
<dbReference type="Pfam" id="PF08206">
    <property type="entry name" value="OB_RNB"/>
    <property type="match status" value="1"/>
</dbReference>
<dbReference type="EMBL" id="CP102734">
    <property type="protein sequence ID" value="UVD81455.1"/>
    <property type="molecule type" value="Genomic_DNA"/>
</dbReference>
<feature type="domain" description="S1 motif" evidence="9">
    <location>
        <begin position="619"/>
        <end position="697"/>
    </location>
</feature>
<comment type="similarity">
    <text evidence="8">Belongs to the RNR ribonuclease family. RNase R subfamily.</text>
</comment>
<dbReference type="InterPro" id="IPR004476">
    <property type="entry name" value="RNase_II/RNase_R"/>
</dbReference>
<dbReference type="Proteomes" id="UP001059252">
    <property type="component" value="Chromosome"/>
</dbReference>
<comment type="subcellular location">
    <subcellularLocation>
        <location evidence="2 8">Cytoplasm</location>
    </subcellularLocation>
</comment>
<dbReference type="InterPro" id="IPR011805">
    <property type="entry name" value="RNase_R"/>
</dbReference>
<dbReference type="SMART" id="SM00955">
    <property type="entry name" value="RNB"/>
    <property type="match status" value="1"/>
</dbReference>
<dbReference type="PANTHER" id="PTHR23355:SF9">
    <property type="entry name" value="DIS3-LIKE EXONUCLEASE 2"/>
    <property type="match status" value="1"/>
</dbReference>
<dbReference type="Pfam" id="PF00575">
    <property type="entry name" value="S1"/>
    <property type="match status" value="1"/>
</dbReference>
<evidence type="ECO:0000256" key="8">
    <source>
        <dbReference type="HAMAP-Rule" id="MF_01895"/>
    </source>
</evidence>
<dbReference type="InterPro" id="IPR003029">
    <property type="entry name" value="S1_domain"/>
</dbReference>
<evidence type="ECO:0000256" key="7">
    <source>
        <dbReference type="ARBA" id="ARBA00022884"/>
    </source>
</evidence>
<dbReference type="Gene3D" id="2.40.50.140">
    <property type="entry name" value="Nucleic acid-binding proteins"/>
    <property type="match status" value="2"/>
</dbReference>
<comment type="function">
    <text evidence="8">3'-5' exoribonuclease that releases 5'-nucleoside monophosphates and is involved in maturation of structured RNAs.</text>
</comment>
<evidence type="ECO:0000256" key="2">
    <source>
        <dbReference type="ARBA" id="ARBA00004496"/>
    </source>
</evidence>
<accession>A0ABY5R917</accession>
<dbReference type="InterPro" id="IPR013223">
    <property type="entry name" value="RNase_B_OB_dom"/>
</dbReference>
<dbReference type="RefSeq" id="WP_258210629.1">
    <property type="nucleotide sequence ID" value="NZ_CP102734.1"/>
</dbReference>
<dbReference type="EC" id="3.1.13.1" evidence="8"/>
<dbReference type="InterPro" id="IPR050180">
    <property type="entry name" value="RNR_Ribonuclease"/>
</dbReference>
<evidence type="ECO:0000259" key="9">
    <source>
        <dbReference type="PROSITE" id="PS50126"/>
    </source>
</evidence>
<gene>
    <name evidence="8 10" type="primary">rnr</name>
    <name evidence="10" type="ORF">NV226_01835</name>
</gene>
<comment type="catalytic activity">
    <reaction evidence="1 8">
        <text>Exonucleolytic cleavage in the 3'- to 5'-direction to yield nucleoside 5'-phosphates.</text>
        <dbReference type="EC" id="3.1.13.1"/>
    </reaction>
</comment>
<reference evidence="10" key="1">
    <citation type="submission" date="2022-08" db="EMBL/GenBank/DDBJ databases">
        <title>Complete genome of Mycoplasma iguanae type strain 2327.</title>
        <authorList>
            <person name="Spergser J."/>
        </authorList>
    </citation>
    <scope>NUCLEOTIDE SEQUENCE</scope>
    <source>
        <strain evidence="10">2327</strain>
    </source>
</reference>
<keyword evidence="3 8" id="KW-0963">Cytoplasm</keyword>
<dbReference type="SUPFAM" id="SSF50249">
    <property type="entry name" value="Nucleic acid-binding proteins"/>
    <property type="match status" value="3"/>
</dbReference>
<sequence>MSKNFNQDEVIKYISSKSEKPSSFIDIVKFLKILPQNNRDFSLFLSNLVSQGLLIKTKEGEYIVPKILASVEGILSVNLKGFGFVKSSEDSEKNIFIPKSGINGAFNGDLVKINVIENFKNNEEFNYGIVTKILQRNTKYLVGTIIKNGAFLDFEPINEIYKARYHFVENTKIEENDVVKVEIQKHENNIIFIKLLKILGKYNEAFIDIQAEIEISNLPYEFKAETIAEAYNIPKTIDNDPSIHYRIDLRKKIIYTIDGDDTKDFDDAISVEKLKNGNYLLGVHIADVTHYVKEGSALDLEAAERGTSIYLPNTVIPMLPESLSNGICSLNPQVDRFTLTMESEINSSGENVNVKIYPSIINSYQRLTYKDVNKFFQKELNFDDKLSQSLNLADELAQILRKYKSKEGYIDFEIEESKIILDENGKTIDIKPTQRGKSEILIEDFMVRANEIISKFMTEKGYPFIYRIHDAPEIEKLEQLQAILKMIDVDITIPLSKDPKDFANAIAKVKKIRFDEFIKILLLRTMQKAIYSPQNIGHFGLASKFYSHFTSPIRRYPDLIAHRMIRRFLFEKHDEEIEHFKQILPSIAKLNSESEQRAVELERKVSGIKKAEFYESKIGHTLNGQIMSISKFGIFVEFADKVDALISKFNIFANSYVPSNEGLKVQVDDHIYKMGDVVEVIIIGINKAQARIDAIFSKDLKRFEKHQIEVQKERELRKNNVQKNRIERSSSSKSD</sequence>
<evidence type="ECO:0000313" key="11">
    <source>
        <dbReference type="Proteomes" id="UP001059252"/>
    </source>
</evidence>
<evidence type="ECO:0000256" key="3">
    <source>
        <dbReference type="ARBA" id="ARBA00022490"/>
    </source>
</evidence>
<keyword evidence="11" id="KW-1185">Reference proteome</keyword>
<dbReference type="InterPro" id="IPR012340">
    <property type="entry name" value="NA-bd_OB-fold"/>
</dbReference>
<keyword evidence="7 8" id="KW-0694">RNA-binding</keyword>
<dbReference type="PROSITE" id="PS01175">
    <property type="entry name" value="RIBONUCLEASE_II"/>
    <property type="match status" value="1"/>
</dbReference>
<name>A0ABY5R917_9MOLU</name>
<keyword evidence="6 8" id="KW-0269">Exonuclease</keyword>
<keyword evidence="4 8" id="KW-0540">Nuclease</keyword>